<dbReference type="EMBL" id="CM002293">
    <property type="protein sequence ID" value="ESW19061.1"/>
    <property type="molecule type" value="Genomic_DNA"/>
</dbReference>
<sequence length="88" mass="10309">MIDYIMNLEIPALTQRLLTRGSIASPKPPICEWLKWMLRLNQSLFYDKEINPVNPTSLDIFSFFSVMHNLKKPFHHSSPVHTERSRSP</sequence>
<gene>
    <name evidence="1" type="ORF">PHAVU_006G093400g</name>
</gene>
<dbReference type="AlphaFoldDB" id="V7BR57"/>
<proteinExistence type="predicted"/>
<evidence type="ECO:0000313" key="1">
    <source>
        <dbReference type="EMBL" id="ESW19061.1"/>
    </source>
</evidence>
<accession>V7BR57</accession>
<name>V7BR57_PHAVU</name>
<protein>
    <submittedName>
        <fullName evidence="1">Uncharacterized protein</fullName>
    </submittedName>
</protein>
<reference evidence="2" key="1">
    <citation type="journal article" date="2014" name="Nat. Genet.">
        <title>A reference genome for common bean and genome-wide analysis of dual domestications.</title>
        <authorList>
            <person name="Schmutz J."/>
            <person name="McClean P.E."/>
            <person name="Mamidi S."/>
            <person name="Wu G.A."/>
            <person name="Cannon S.B."/>
            <person name="Grimwood J."/>
            <person name="Jenkins J."/>
            <person name="Shu S."/>
            <person name="Song Q."/>
            <person name="Chavarro C."/>
            <person name="Torres-Torres M."/>
            <person name="Geffroy V."/>
            <person name="Moghaddam S.M."/>
            <person name="Gao D."/>
            <person name="Abernathy B."/>
            <person name="Barry K."/>
            <person name="Blair M."/>
            <person name="Brick M.A."/>
            <person name="Chovatia M."/>
            <person name="Gepts P."/>
            <person name="Goodstein D.M."/>
            <person name="Gonzales M."/>
            <person name="Hellsten U."/>
            <person name="Hyten D.L."/>
            <person name="Jia G."/>
            <person name="Kelly J.D."/>
            <person name="Kudrna D."/>
            <person name="Lee R."/>
            <person name="Richard M.M."/>
            <person name="Miklas P.N."/>
            <person name="Osorno J.M."/>
            <person name="Rodrigues J."/>
            <person name="Thareau V."/>
            <person name="Urrea C.A."/>
            <person name="Wang M."/>
            <person name="Yu Y."/>
            <person name="Zhang M."/>
            <person name="Wing R.A."/>
            <person name="Cregan P.B."/>
            <person name="Rokhsar D.S."/>
            <person name="Jackson S.A."/>
        </authorList>
    </citation>
    <scope>NUCLEOTIDE SEQUENCE [LARGE SCALE GENOMIC DNA]</scope>
    <source>
        <strain evidence="2">cv. G19833</strain>
    </source>
</reference>
<keyword evidence="2" id="KW-1185">Reference proteome</keyword>
<evidence type="ECO:0000313" key="2">
    <source>
        <dbReference type="Proteomes" id="UP000000226"/>
    </source>
</evidence>
<dbReference type="Proteomes" id="UP000000226">
    <property type="component" value="Chromosome 6"/>
</dbReference>
<organism evidence="1 2">
    <name type="scientific">Phaseolus vulgaris</name>
    <name type="common">Kidney bean</name>
    <name type="synonym">French bean</name>
    <dbReference type="NCBI Taxonomy" id="3885"/>
    <lineage>
        <taxon>Eukaryota</taxon>
        <taxon>Viridiplantae</taxon>
        <taxon>Streptophyta</taxon>
        <taxon>Embryophyta</taxon>
        <taxon>Tracheophyta</taxon>
        <taxon>Spermatophyta</taxon>
        <taxon>Magnoliopsida</taxon>
        <taxon>eudicotyledons</taxon>
        <taxon>Gunneridae</taxon>
        <taxon>Pentapetalae</taxon>
        <taxon>rosids</taxon>
        <taxon>fabids</taxon>
        <taxon>Fabales</taxon>
        <taxon>Fabaceae</taxon>
        <taxon>Papilionoideae</taxon>
        <taxon>50 kb inversion clade</taxon>
        <taxon>NPAAA clade</taxon>
        <taxon>indigoferoid/millettioid clade</taxon>
        <taxon>Phaseoleae</taxon>
        <taxon>Phaseolus</taxon>
    </lineage>
</organism>
<dbReference type="Gramene" id="ESW19061">
    <property type="protein sequence ID" value="ESW19061"/>
    <property type="gene ID" value="PHAVU_006G093400g"/>
</dbReference>